<keyword evidence="6" id="KW-0732">Signal</keyword>
<dbReference type="InterPro" id="IPR005644">
    <property type="entry name" value="NolW-like"/>
</dbReference>
<feature type="domain" description="NolW-like" evidence="13">
    <location>
        <begin position="197"/>
        <end position="255"/>
    </location>
</feature>
<dbReference type="PROSITE" id="PS51257">
    <property type="entry name" value="PROKAR_LIPOPROTEIN"/>
    <property type="match status" value="1"/>
</dbReference>
<dbReference type="InterPro" id="IPR049371">
    <property type="entry name" value="GspD-like_N0"/>
</dbReference>
<evidence type="ECO:0000256" key="11">
    <source>
        <dbReference type="SAM" id="MobiDB-lite"/>
    </source>
</evidence>
<evidence type="ECO:0000256" key="1">
    <source>
        <dbReference type="ARBA" id="ARBA00004442"/>
    </source>
</evidence>
<keyword evidence="3 10" id="KW-0813">Transport</keyword>
<comment type="subcellular location">
    <subcellularLocation>
        <location evidence="1 10">Cell outer membrane</location>
    </subcellularLocation>
</comment>
<evidence type="ECO:0000313" key="15">
    <source>
        <dbReference type="EMBL" id="MBM7123187.1"/>
    </source>
</evidence>
<feature type="domain" description="GspD-like N0" evidence="14">
    <location>
        <begin position="101"/>
        <end position="165"/>
    </location>
</feature>
<evidence type="ECO:0000256" key="7">
    <source>
        <dbReference type="ARBA" id="ARBA00022927"/>
    </source>
</evidence>
<dbReference type="RefSeq" id="WP_204637634.1">
    <property type="nucleotide sequence ID" value="NZ_JADIKC010000009.1"/>
</dbReference>
<evidence type="ECO:0000256" key="2">
    <source>
        <dbReference type="ARBA" id="ARBA00006980"/>
    </source>
</evidence>
<evidence type="ECO:0000256" key="4">
    <source>
        <dbReference type="ARBA" id="ARBA00022452"/>
    </source>
</evidence>
<evidence type="ECO:0000259" key="13">
    <source>
        <dbReference type="Pfam" id="PF03958"/>
    </source>
</evidence>
<evidence type="ECO:0000256" key="5">
    <source>
        <dbReference type="ARBA" id="ARBA00022692"/>
    </source>
</evidence>
<dbReference type="NCBIfam" id="TIGR02517">
    <property type="entry name" value="type_II_gspD"/>
    <property type="match status" value="1"/>
</dbReference>
<evidence type="ECO:0000313" key="16">
    <source>
        <dbReference type="Proteomes" id="UP001430065"/>
    </source>
</evidence>
<dbReference type="PRINTS" id="PR00811">
    <property type="entry name" value="BCTERIALGSPD"/>
</dbReference>
<keyword evidence="16" id="KW-1185">Reference proteome</keyword>
<dbReference type="InterPro" id="IPR001775">
    <property type="entry name" value="GspD/PilQ"/>
</dbReference>
<dbReference type="InterPro" id="IPR013356">
    <property type="entry name" value="T2SS_GspD"/>
</dbReference>
<keyword evidence="7" id="KW-0653">Protein transport</keyword>
<dbReference type="Pfam" id="PF21305">
    <property type="entry name" value="type_II_gspD_N0"/>
    <property type="match status" value="1"/>
</dbReference>
<dbReference type="Pfam" id="PF03958">
    <property type="entry name" value="Secretin_N"/>
    <property type="match status" value="2"/>
</dbReference>
<dbReference type="PANTHER" id="PTHR30332:SF25">
    <property type="entry name" value="SECRETIN XPSD"/>
    <property type="match status" value="1"/>
</dbReference>
<evidence type="ECO:0000256" key="10">
    <source>
        <dbReference type="RuleBase" id="RU004004"/>
    </source>
</evidence>
<dbReference type="Gene3D" id="3.55.50.30">
    <property type="match status" value="1"/>
</dbReference>
<evidence type="ECO:0000259" key="14">
    <source>
        <dbReference type="Pfam" id="PF21305"/>
    </source>
</evidence>
<dbReference type="InterPro" id="IPR004846">
    <property type="entry name" value="T2SS/T3SS_dom"/>
</dbReference>
<dbReference type="Gene3D" id="3.30.1370.120">
    <property type="match status" value="3"/>
</dbReference>
<proteinExistence type="inferred from homology"/>
<feature type="region of interest" description="Disordered" evidence="11">
    <location>
        <begin position="780"/>
        <end position="804"/>
    </location>
</feature>
<feature type="domain" description="Type II/III secretion system secretin-like" evidence="12">
    <location>
        <begin position="595"/>
        <end position="761"/>
    </location>
</feature>
<comment type="caution">
    <text evidence="15">The sequence shown here is derived from an EMBL/GenBank/DDBJ whole genome shotgun (WGS) entry which is preliminary data.</text>
</comment>
<dbReference type="PANTHER" id="PTHR30332">
    <property type="entry name" value="PROBABLE GENERAL SECRETION PATHWAY PROTEIN D"/>
    <property type="match status" value="1"/>
</dbReference>
<feature type="domain" description="NolW-like" evidence="13">
    <location>
        <begin position="262"/>
        <end position="328"/>
    </location>
</feature>
<feature type="compositionally biased region" description="Low complexity" evidence="11">
    <location>
        <begin position="788"/>
        <end position="804"/>
    </location>
</feature>
<evidence type="ECO:0000256" key="9">
    <source>
        <dbReference type="ARBA" id="ARBA00023237"/>
    </source>
</evidence>
<keyword evidence="9" id="KW-0998">Cell outer membrane</keyword>
<evidence type="ECO:0000256" key="6">
    <source>
        <dbReference type="ARBA" id="ARBA00022729"/>
    </source>
</evidence>
<evidence type="ECO:0000256" key="8">
    <source>
        <dbReference type="ARBA" id="ARBA00023136"/>
    </source>
</evidence>
<comment type="similarity">
    <text evidence="2">Belongs to the bacterial secretin family. GSP D subfamily.</text>
</comment>
<keyword evidence="4" id="KW-1134">Transmembrane beta strand</keyword>
<dbReference type="InterPro" id="IPR038591">
    <property type="entry name" value="NolW-like_sf"/>
</dbReference>
<keyword evidence="8" id="KW-0472">Membrane</keyword>
<dbReference type="Proteomes" id="UP001430065">
    <property type="component" value="Unassembled WGS sequence"/>
</dbReference>
<keyword evidence="5" id="KW-0812">Transmembrane</keyword>
<gene>
    <name evidence="15" type="primary">gspD</name>
    <name evidence="15" type="ORF">ISP20_18610</name>
</gene>
<dbReference type="Pfam" id="PF00263">
    <property type="entry name" value="Secretin"/>
    <property type="match status" value="1"/>
</dbReference>
<name>A0ABS2JVX8_9GAMM</name>
<protein>
    <submittedName>
        <fullName evidence="15">Type II secretion system secretin GspD</fullName>
    </submittedName>
</protein>
<accession>A0ABS2JVX8</accession>
<evidence type="ECO:0000256" key="3">
    <source>
        <dbReference type="ARBA" id="ARBA00022448"/>
    </source>
</evidence>
<dbReference type="InterPro" id="IPR050810">
    <property type="entry name" value="Bact_Secretion_Sys_Channel"/>
</dbReference>
<feature type="region of interest" description="Disordered" evidence="11">
    <location>
        <begin position="55"/>
        <end position="76"/>
    </location>
</feature>
<evidence type="ECO:0000259" key="12">
    <source>
        <dbReference type="Pfam" id="PF00263"/>
    </source>
</evidence>
<sequence length="804" mass="83821">MSIQRTPRLTRISTLTLALWLAGCQTLPPPKSDDGALQREAMAGTEKAVPAQLPLNTKNGAVDPNVTPKPQLSEGSGQFVRTTGLAQPRKAASGDGAVTFNFENQPVQAVVKAILGDLLKQNYTIVPGVQGNVSFSTSEPVDSTQAIPILETLLSWTNNALVMRDGQYVVMPAKDAAAGNLVPSLNAVAPQGGLQARLYPLRFISATEMQKLIKPFARTDSVLLADPSRNLIVLSGTPSELDNYQRTIHTFDVDWLRGMSVGVFSLQHANVGELGPQLDQMFGPKGDTPLAGMVRFLPIERTNAIVVISSQPTYLQEVGDWITKIDRGGGNEPELFVYDVRNLKASDLAQYLGQIYTRGNGGGSDAGKVGPGLTGSTLGSGDNAMGNASGIGSTAGSFGSSTTGGVQGTGGGFGSAGGFGGTGATGTTGGFGTTGTGTSGGFGSTGGSAAGGMSSFGNSASNSNNGNTGQQFVSEDGSIRISSVDSNNQLLVRARPSQWKEIEQAIKRLDNVPLQVQIEMRILEVDLTGEFQFGVQWYLQGLANSVPNAAGIATSIYPGAHRQIALGAGGNQYGGEPFFYSFLSSNGKFQVAVRALETNGNTKTLSAPSLVVLNNQVAHIQVGDQIPINQTSIIAGLGTTTANSTASTVTYQPTGVILDVQPRVNPGGLVYLNVQQQVSNTTGPANAQGNFTIQQRAVGTQIAVQSGQTVLLGGLIQQNETNTDTGIPGLNRIPVLGRLFGTTDHKRDRTEMIVLITPRVVTNSEDAKQVTDEYQRKFESLAPLRSPGAAAGAGTGATSTTAHP</sequence>
<organism evidence="15 16">
    <name type="scientific">Dyella kyungheensis</name>
    <dbReference type="NCBI Taxonomy" id="1242174"/>
    <lineage>
        <taxon>Bacteria</taxon>
        <taxon>Pseudomonadati</taxon>
        <taxon>Pseudomonadota</taxon>
        <taxon>Gammaproteobacteria</taxon>
        <taxon>Lysobacterales</taxon>
        <taxon>Rhodanobacteraceae</taxon>
        <taxon>Dyella</taxon>
    </lineage>
</organism>
<reference evidence="15 16" key="1">
    <citation type="submission" date="2020-10" db="EMBL/GenBank/DDBJ databases">
        <title>Phylogeny of dyella-like bacteria.</title>
        <authorList>
            <person name="Fu J."/>
        </authorList>
    </citation>
    <scope>NUCLEOTIDE SEQUENCE [LARGE SCALE GENOMIC DNA]</scope>
    <source>
        <strain evidence="15 16">THG-B117</strain>
    </source>
</reference>
<dbReference type="EMBL" id="JADIKC010000009">
    <property type="protein sequence ID" value="MBM7123187.1"/>
    <property type="molecule type" value="Genomic_DNA"/>
</dbReference>